<comment type="catalytic activity">
    <reaction evidence="29">
        <text>K(+)(in) + H(+)(out) = K(+)(out) + H(+)(in)</text>
        <dbReference type="Rhea" id="RHEA:29467"/>
        <dbReference type="ChEBI" id="CHEBI:15378"/>
        <dbReference type="ChEBI" id="CHEBI:29103"/>
    </reaction>
</comment>
<evidence type="ECO:0000256" key="25">
    <source>
        <dbReference type="ARBA" id="ARBA00036683"/>
    </source>
</evidence>
<evidence type="ECO:0000256" key="30">
    <source>
        <dbReference type="SAM" id="MobiDB-lite"/>
    </source>
</evidence>
<evidence type="ECO:0000256" key="27">
    <source>
        <dbReference type="ARBA" id="ARBA00039390"/>
    </source>
</evidence>
<comment type="catalytic activity">
    <reaction evidence="21">
        <text>chloride(in) = chloride(out)</text>
        <dbReference type="Rhea" id="RHEA:29823"/>
        <dbReference type="ChEBI" id="CHEBI:17996"/>
    </reaction>
</comment>
<evidence type="ECO:0000256" key="4">
    <source>
        <dbReference type="ARBA" id="ARBA00022449"/>
    </source>
</evidence>
<dbReference type="GO" id="GO:0034707">
    <property type="term" value="C:chloride channel complex"/>
    <property type="evidence" value="ECO:0007669"/>
    <property type="project" value="UniProtKB-KW"/>
</dbReference>
<evidence type="ECO:0000256" key="5">
    <source>
        <dbReference type="ARBA" id="ARBA00022475"/>
    </source>
</evidence>
<evidence type="ECO:0000256" key="12">
    <source>
        <dbReference type="ARBA" id="ARBA00023018"/>
    </source>
</evidence>
<dbReference type="Pfam" id="PF07690">
    <property type="entry name" value="MFS_1"/>
    <property type="match status" value="1"/>
</dbReference>
<evidence type="ECO:0000256" key="19">
    <source>
        <dbReference type="ARBA" id="ARBA00023303"/>
    </source>
</evidence>
<dbReference type="InterPro" id="IPR050382">
    <property type="entry name" value="MFS_Na/Anion_cotransporter"/>
</dbReference>
<evidence type="ECO:0000256" key="9">
    <source>
        <dbReference type="ARBA" id="ARBA00022775"/>
    </source>
</evidence>
<feature type="transmembrane region" description="Helical" evidence="31">
    <location>
        <begin position="63"/>
        <end position="91"/>
    </location>
</feature>
<evidence type="ECO:0000256" key="11">
    <source>
        <dbReference type="ARBA" id="ARBA00022989"/>
    </source>
</evidence>
<dbReference type="GO" id="GO:0050803">
    <property type="term" value="P:regulation of synapse structure or activity"/>
    <property type="evidence" value="ECO:0007669"/>
    <property type="project" value="TreeGrafter"/>
</dbReference>
<keyword evidence="14" id="KW-0406">Ion transport</keyword>
<dbReference type="GO" id="GO:0005886">
    <property type="term" value="C:plasma membrane"/>
    <property type="evidence" value="ECO:0007669"/>
    <property type="project" value="UniProtKB-SubCell"/>
</dbReference>
<keyword evidence="12" id="KW-0770">Synapse</keyword>
<dbReference type="FunFam" id="1.20.1250.20:FF:000005">
    <property type="entry name" value="vesicular glutamate transporter 2 isoform X1"/>
    <property type="match status" value="1"/>
</dbReference>
<name>A0AAX7TUV4_ASTCA</name>
<evidence type="ECO:0000256" key="2">
    <source>
        <dbReference type="ARBA" id="ARBA00004651"/>
    </source>
</evidence>
<keyword evidence="13" id="KW-0915">Sodium</keyword>
<evidence type="ECO:0000256" key="29">
    <source>
        <dbReference type="ARBA" id="ARBA00047912"/>
    </source>
</evidence>
<keyword evidence="34" id="KW-1185">Reference proteome</keyword>
<dbReference type="GO" id="GO:0043005">
    <property type="term" value="C:neuron projection"/>
    <property type="evidence" value="ECO:0007669"/>
    <property type="project" value="UniProtKB-KW"/>
</dbReference>
<dbReference type="SUPFAM" id="SSF103473">
    <property type="entry name" value="MFS general substrate transporter"/>
    <property type="match status" value="1"/>
</dbReference>
<reference evidence="33 34" key="1">
    <citation type="submission" date="2018-05" db="EMBL/GenBank/DDBJ databases">
        <authorList>
            <person name="Datahose"/>
        </authorList>
    </citation>
    <scope>NUCLEOTIDE SEQUENCE</scope>
</reference>
<dbReference type="InterPro" id="IPR020846">
    <property type="entry name" value="MFS_dom"/>
</dbReference>
<feature type="region of interest" description="Disordered" evidence="30">
    <location>
        <begin position="488"/>
        <end position="514"/>
    </location>
</feature>
<evidence type="ECO:0000256" key="7">
    <source>
        <dbReference type="ARBA" id="ARBA00022599"/>
    </source>
</evidence>
<feature type="transmembrane region" description="Helical" evidence="31">
    <location>
        <begin position="340"/>
        <end position="360"/>
    </location>
</feature>
<keyword evidence="18" id="KW-0868">Chloride</keyword>
<evidence type="ECO:0000256" key="24">
    <source>
        <dbReference type="ARBA" id="ARBA00036616"/>
    </source>
</evidence>
<feature type="transmembrane region" description="Helical" evidence="31">
    <location>
        <begin position="142"/>
        <end position="161"/>
    </location>
</feature>
<dbReference type="InterPro" id="IPR036259">
    <property type="entry name" value="MFS_trans_sf"/>
</dbReference>
<dbReference type="GO" id="GO:0035249">
    <property type="term" value="P:synaptic transmission, glutamatergic"/>
    <property type="evidence" value="ECO:0007669"/>
    <property type="project" value="TreeGrafter"/>
</dbReference>
<dbReference type="GO" id="GO:0015297">
    <property type="term" value="F:antiporter activity"/>
    <property type="evidence" value="ECO:0007669"/>
    <property type="project" value="UniProtKB-KW"/>
</dbReference>
<dbReference type="PANTHER" id="PTHR11662">
    <property type="entry name" value="SOLUTE CARRIER FAMILY 17"/>
    <property type="match status" value="1"/>
</dbReference>
<keyword evidence="9" id="KW-0532">Neurotransmitter transport</keyword>
<evidence type="ECO:0000256" key="16">
    <source>
        <dbReference type="ARBA" id="ARBA00023173"/>
    </source>
</evidence>
<evidence type="ECO:0000256" key="17">
    <source>
        <dbReference type="ARBA" id="ARBA00023201"/>
    </source>
</evidence>
<sequence>MEVRPDRFKAVAAKTLGKIYGAIEKKQENGETIELSAEGRPELVEEKEMPVVDCTCFGLPRRYIIAILSGIGFCISFGIRCNLGVAIVSMVNSHTIFKDNKEVIVKAQFDWDPETVGMIHGSFFWGYIVTQIPGGFICQKFAANRVFGFAIVATSFLNMLIPTAARMHFGCVIIVRIFQGLVEGVSYPACHGIWAKWAPPLERSRLATTAFCGSYAGAVIAMPLAGILVQYSGWSSVFYVYGSFGVMWYCFWILVSYESPAAHPTITEEERKYIEESIGESAQFTVTKFNTPWRAFFTSMPVYAIIVANFCRSWTFYLLLISQPAYFEEVFGFEISKVGIVSALPHLVMTIIVPIGGQIADYLRCNHIMTTTNVRKLMNCGGFNVNHLDIAPRYASILMGISNGVGTLSGMVCPLIVGAMTKHKTREEWQGVFLIASLVHYGGVMFYGIFASGEKQSWAEPEQLSDEKCGILDEDELANETEELYRTSGGAGYGATNQASDPNGGGMAGGGGGGWVSDWDKTEEYVQPAGTNNYLYGGEGDREL</sequence>
<evidence type="ECO:0000256" key="3">
    <source>
        <dbReference type="ARBA" id="ARBA00022448"/>
    </source>
</evidence>
<feature type="transmembrane region" description="Helical" evidence="31">
    <location>
        <begin position="206"/>
        <end position="229"/>
    </location>
</feature>
<keyword evidence="4" id="KW-0050">Antiport</keyword>
<dbReference type="GO" id="GO:0005313">
    <property type="term" value="F:L-glutamate transmembrane transporter activity"/>
    <property type="evidence" value="ECO:0007669"/>
    <property type="project" value="TreeGrafter"/>
</dbReference>
<comment type="subcellular location">
    <subcellularLocation>
        <location evidence="2">Cell membrane</location>
        <topology evidence="2">Multi-pass membrane protein</topology>
    </subcellularLocation>
    <subcellularLocation>
        <location evidence="1">Cytoplasmic vesicle</location>
        <location evidence="1">Secretory vesicle</location>
        <location evidence="1">Synaptic vesicle membrane</location>
    </subcellularLocation>
    <subcellularLocation>
        <location evidence="22">Synapse</location>
        <location evidence="22">Synaptosome</location>
    </subcellularLocation>
</comment>
<feature type="transmembrane region" description="Helical" evidence="31">
    <location>
        <begin position="431"/>
        <end position="450"/>
    </location>
</feature>
<dbReference type="GO" id="GO:0006814">
    <property type="term" value="P:sodium ion transport"/>
    <property type="evidence" value="ECO:0007669"/>
    <property type="project" value="UniProtKB-KW"/>
</dbReference>
<keyword evidence="17" id="KW-0739">Sodium transport</keyword>
<comment type="catalytic activity">
    <reaction evidence="25">
        <text>L-glutamate(out) = L-glutamate(in)</text>
        <dbReference type="Rhea" id="RHEA:66336"/>
        <dbReference type="ChEBI" id="CHEBI:29985"/>
    </reaction>
</comment>
<keyword evidence="16" id="KW-0869">Chloride channel</keyword>
<keyword evidence="7" id="KW-0771">Synaptosome</keyword>
<feature type="transmembrane region" description="Helical" evidence="31">
    <location>
        <begin position="236"/>
        <end position="255"/>
    </location>
</feature>
<reference evidence="34" key="2">
    <citation type="submission" date="2023-03" db="EMBL/GenBank/DDBJ databases">
        <authorList>
            <consortium name="Wellcome Sanger Institute Data Sharing"/>
        </authorList>
    </citation>
    <scope>NUCLEOTIDE SEQUENCE [LARGE SCALE GENOMIC DNA]</scope>
</reference>
<evidence type="ECO:0000256" key="18">
    <source>
        <dbReference type="ARBA" id="ARBA00023214"/>
    </source>
</evidence>
<dbReference type="GO" id="GO:0098700">
    <property type="term" value="P:neurotransmitter loading into synaptic vesicle"/>
    <property type="evidence" value="ECO:0007669"/>
    <property type="project" value="TreeGrafter"/>
</dbReference>
<reference evidence="33" key="4">
    <citation type="submission" date="2025-09" db="UniProtKB">
        <authorList>
            <consortium name="Ensembl"/>
        </authorList>
    </citation>
    <scope>IDENTIFICATION</scope>
</reference>
<evidence type="ECO:0000256" key="15">
    <source>
        <dbReference type="ARBA" id="ARBA00023136"/>
    </source>
</evidence>
<keyword evidence="20" id="KW-0968">Cytoplasmic vesicle</keyword>
<feature type="domain" description="Major facilitator superfamily (MFS) profile" evidence="32">
    <location>
        <begin position="62"/>
        <end position="544"/>
    </location>
</feature>
<keyword evidence="10" id="KW-0769">Symport</keyword>
<evidence type="ECO:0000256" key="23">
    <source>
        <dbReference type="ARBA" id="ARBA00035839"/>
    </source>
</evidence>
<evidence type="ECO:0000256" key="26">
    <source>
        <dbReference type="ARBA" id="ARBA00038044"/>
    </source>
</evidence>
<feature type="compositionally biased region" description="Gly residues" evidence="30">
    <location>
        <begin position="503"/>
        <end position="514"/>
    </location>
</feature>
<reference evidence="33" key="3">
    <citation type="submission" date="2025-08" db="UniProtKB">
        <authorList>
            <consortium name="Ensembl"/>
        </authorList>
    </citation>
    <scope>IDENTIFICATION</scope>
</reference>
<keyword evidence="19" id="KW-0407">Ion channel</keyword>
<proteinExistence type="inferred from homology"/>
<dbReference type="GeneTree" id="ENSGT00940000159110"/>
<keyword evidence="3" id="KW-0813">Transport</keyword>
<comment type="catalytic activity">
    <reaction evidence="24">
        <text>phosphate(in) = phosphate(out)</text>
        <dbReference type="Rhea" id="RHEA:32823"/>
        <dbReference type="ChEBI" id="CHEBI:43474"/>
    </reaction>
</comment>
<dbReference type="Ensembl" id="ENSACLT00000070535.1">
    <property type="protein sequence ID" value="ENSACLP00000057296.1"/>
    <property type="gene ID" value="ENSACLG00000012854.2"/>
</dbReference>
<accession>A0AAX7TUV4</accession>
<keyword evidence="15 31" id="KW-0472">Membrane</keyword>
<evidence type="ECO:0000256" key="13">
    <source>
        <dbReference type="ARBA" id="ARBA00023053"/>
    </source>
</evidence>
<keyword evidence="11 31" id="KW-1133">Transmembrane helix</keyword>
<evidence type="ECO:0000256" key="31">
    <source>
        <dbReference type="SAM" id="Phobius"/>
    </source>
</evidence>
<evidence type="ECO:0000256" key="8">
    <source>
        <dbReference type="ARBA" id="ARBA00022692"/>
    </source>
</evidence>
<dbReference type="GO" id="GO:0015293">
    <property type="term" value="F:symporter activity"/>
    <property type="evidence" value="ECO:0007669"/>
    <property type="project" value="UniProtKB-KW"/>
</dbReference>
<evidence type="ECO:0000256" key="28">
    <source>
        <dbReference type="ARBA" id="ARBA00041351"/>
    </source>
</evidence>
<evidence type="ECO:0000256" key="22">
    <source>
        <dbReference type="ARBA" id="ARBA00034102"/>
    </source>
</evidence>
<dbReference type="Proteomes" id="UP000265100">
    <property type="component" value="Chromosome 8"/>
</dbReference>
<evidence type="ECO:0000256" key="21">
    <source>
        <dbReference type="ARBA" id="ARBA00024167"/>
    </source>
</evidence>
<dbReference type="CDD" id="cd17382">
    <property type="entry name" value="MFS_SLC17A6_7_8_VGluT"/>
    <property type="match status" value="1"/>
</dbReference>
<evidence type="ECO:0000313" key="33">
    <source>
        <dbReference type="Ensembl" id="ENSACLP00000057296.1"/>
    </source>
</evidence>
<evidence type="ECO:0000313" key="34">
    <source>
        <dbReference type="Proteomes" id="UP000265100"/>
    </source>
</evidence>
<dbReference type="GO" id="GO:0006817">
    <property type="term" value="P:phosphate ion transport"/>
    <property type="evidence" value="ECO:0007669"/>
    <property type="project" value="UniProtKB-KW"/>
</dbReference>
<organism evidence="33 34">
    <name type="scientific">Astatotilapia calliptera</name>
    <name type="common">Eastern happy</name>
    <name type="synonym">Chromis callipterus</name>
    <dbReference type="NCBI Taxonomy" id="8154"/>
    <lineage>
        <taxon>Eukaryota</taxon>
        <taxon>Metazoa</taxon>
        <taxon>Chordata</taxon>
        <taxon>Craniata</taxon>
        <taxon>Vertebrata</taxon>
        <taxon>Euteleostomi</taxon>
        <taxon>Actinopterygii</taxon>
        <taxon>Neopterygii</taxon>
        <taxon>Teleostei</taxon>
        <taxon>Neoteleostei</taxon>
        <taxon>Acanthomorphata</taxon>
        <taxon>Ovalentaria</taxon>
        <taxon>Cichlomorphae</taxon>
        <taxon>Cichliformes</taxon>
        <taxon>Cichlidae</taxon>
        <taxon>African cichlids</taxon>
        <taxon>Pseudocrenilabrinae</taxon>
        <taxon>Haplochromini</taxon>
        <taxon>Astatotilapia</taxon>
    </lineage>
</organism>
<dbReference type="InterPro" id="IPR011701">
    <property type="entry name" value="MFS"/>
</dbReference>
<evidence type="ECO:0000259" key="32">
    <source>
        <dbReference type="PROSITE" id="PS50850"/>
    </source>
</evidence>
<dbReference type="GO" id="GO:0030672">
    <property type="term" value="C:synaptic vesicle membrane"/>
    <property type="evidence" value="ECO:0007669"/>
    <property type="project" value="UniProtKB-SubCell"/>
</dbReference>
<comment type="catalytic activity">
    <reaction evidence="23">
        <text>3 Na(+)(out) + phosphate(out) = 3 Na(+)(in) + phosphate(in)</text>
        <dbReference type="Rhea" id="RHEA:71255"/>
        <dbReference type="ChEBI" id="CHEBI:29101"/>
        <dbReference type="ChEBI" id="CHEBI:43474"/>
    </reaction>
</comment>
<evidence type="ECO:0000256" key="1">
    <source>
        <dbReference type="ARBA" id="ARBA00004432"/>
    </source>
</evidence>
<dbReference type="GO" id="GO:0060076">
    <property type="term" value="C:excitatory synapse"/>
    <property type="evidence" value="ECO:0007669"/>
    <property type="project" value="TreeGrafter"/>
</dbReference>
<dbReference type="PROSITE" id="PS50850">
    <property type="entry name" value="MFS"/>
    <property type="match status" value="1"/>
</dbReference>
<dbReference type="Gene3D" id="1.20.1250.20">
    <property type="entry name" value="MFS general substrate transporter like domains"/>
    <property type="match status" value="2"/>
</dbReference>
<evidence type="ECO:0000256" key="14">
    <source>
        <dbReference type="ARBA" id="ARBA00023065"/>
    </source>
</evidence>
<keyword evidence="5" id="KW-1003">Cell membrane</keyword>
<dbReference type="AlphaFoldDB" id="A0AAX7TUV4"/>
<feature type="transmembrane region" description="Helical" evidence="31">
    <location>
        <begin position="394"/>
        <end position="419"/>
    </location>
</feature>
<feature type="transmembrane region" description="Helical" evidence="31">
    <location>
        <begin position="300"/>
        <end position="320"/>
    </location>
</feature>
<evidence type="ECO:0000256" key="10">
    <source>
        <dbReference type="ARBA" id="ARBA00022847"/>
    </source>
</evidence>
<protein>
    <recommendedName>
        <fullName evidence="27">Vesicular glutamate transporter 1</fullName>
    </recommendedName>
    <alternativeName>
        <fullName evidence="28">Solute carrier family 17 member 7</fullName>
    </alternativeName>
</protein>
<keyword evidence="8 31" id="KW-0812">Transmembrane</keyword>
<dbReference type="GO" id="GO:0005254">
    <property type="term" value="F:chloride channel activity"/>
    <property type="evidence" value="ECO:0007669"/>
    <property type="project" value="UniProtKB-KW"/>
</dbReference>
<dbReference type="GO" id="GO:0005326">
    <property type="term" value="F:neurotransmitter transmembrane transporter activity"/>
    <property type="evidence" value="ECO:0007669"/>
    <property type="project" value="TreeGrafter"/>
</dbReference>
<evidence type="ECO:0000256" key="20">
    <source>
        <dbReference type="ARBA" id="ARBA00023329"/>
    </source>
</evidence>
<dbReference type="PANTHER" id="PTHR11662:SF29">
    <property type="entry name" value="VESICULAR GLUTAMATE TRANSPORTER 1"/>
    <property type="match status" value="1"/>
</dbReference>
<keyword evidence="6" id="KW-0592">Phosphate transport</keyword>
<comment type="similarity">
    <text evidence="26">Belongs to the major facilitator superfamily. Sodium/anion cotransporter family. VGLUT subfamily.</text>
</comment>
<evidence type="ECO:0000256" key="6">
    <source>
        <dbReference type="ARBA" id="ARBA00022592"/>
    </source>
</evidence>